<dbReference type="SUPFAM" id="SSF48208">
    <property type="entry name" value="Six-hairpin glycosidases"/>
    <property type="match status" value="1"/>
</dbReference>
<reference evidence="2" key="1">
    <citation type="journal article" date="2020" name="mSystems">
        <title>Genome- and Community-Level Interaction Insights into Carbon Utilization and Element Cycling Functions of Hydrothermarchaeota in Hydrothermal Sediment.</title>
        <authorList>
            <person name="Zhou Z."/>
            <person name="Liu Y."/>
            <person name="Xu W."/>
            <person name="Pan J."/>
            <person name="Luo Z.H."/>
            <person name="Li M."/>
        </authorList>
    </citation>
    <scope>NUCLEOTIDE SEQUENCE [LARGE SCALE GENOMIC DNA]</scope>
    <source>
        <strain evidence="2">SpSt-289</strain>
    </source>
</reference>
<dbReference type="InterPro" id="IPR008928">
    <property type="entry name" value="6-hairpin_glycosidase_sf"/>
</dbReference>
<organism evidence="2">
    <name type="scientific">Caldilinea aerophila</name>
    <dbReference type="NCBI Taxonomy" id="133453"/>
    <lineage>
        <taxon>Bacteria</taxon>
        <taxon>Bacillati</taxon>
        <taxon>Chloroflexota</taxon>
        <taxon>Caldilineae</taxon>
        <taxon>Caldilineales</taxon>
        <taxon>Caldilineaceae</taxon>
        <taxon>Caldilinea</taxon>
    </lineage>
</organism>
<dbReference type="GO" id="GO:0030246">
    <property type="term" value="F:carbohydrate binding"/>
    <property type="evidence" value="ECO:0007669"/>
    <property type="project" value="InterPro"/>
</dbReference>
<sequence length="867" mass="96467">MYHRLFLLLLIGSIIPLCFSSIVSSHSSLDSFLKLGSFPSPDSIMSSQEFTSSTASYSVPNSDATPVPVARPLRDGFINLAHLQHLTELVKWNGEPVALVHIYSEAPNYGWVDASGEGIACVDDVARAALVYLLYYQRTGDAEALELARAALNFVLFMQAEDGEYYNFVLDRDGTINREGPTSFKSWSWWAARAQWALASAIPVFQTLDPDYAARLEAAYLRGEAALADTIGPVGAYNQLHDVSVPAWLIGNGSDLSALAVIGLATYYETNPNSRTRHLMTNLANGIVNYRLGDSRRYPFGAFPSTTTSTALWHAWGSHQVHALALAGRLLGRQDWIQSARAAADGFYVRLLATDFLNEMAPLPMRRGQIAYGVEVMTAGFWELFQATGDESYLRYAGLSNAWFFGNNMAGIAMYDPETGRTFDGIDGPTPFRVNRNAGAESTIEALLALLMVEDHPLVTRYYQARPRRSHVGQIVEAERARRVVGAPVYGRRGWTGEARFSNDRFYALRRGDAISAPVEIEESGAYLLYASHLLRAAPKPERVVQAARVAEPIQIDGDLGEWSEAQWVAVDRPENILRGASAWPGPEKAAFHLAFLWDETHLYIAARVFDEQHLQNEVGPSVWRGDALWLYFNLLGDRRSLDAKLTLAQTPMGPQVWNWRAQGFQPEAKLAWAETENGYRYEAAISWKSLNNFDPSKRSRLYFDAGMGFGLNGFINWSGLDPDTPSNLLPLDFVQEIDPLQAEASTQTVSPLDVAFSIALTPVGKATDQPLYQAVVPQATSPDRDYLWLDLVFDSPVELEAGKYDLYVAYAGTKDTMEAVVDAFWVLPRHACKVFDFPAEHELRTARLCHDLWSGDTQWQEQSVHE</sequence>
<name>A0A7C1J9J7_9CHLR</name>
<protein>
    <recommendedName>
        <fullName evidence="1">Carbohydrate-binding domain-containing protein</fullName>
    </recommendedName>
</protein>
<gene>
    <name evidence="2" type="ORF">ENQ20_04945</name>
</gene>
<comment type="caution">
    <text evidence="2">The sequence shown here is derived from an EMBL/GenBank/DDBJ whole genome shotgun (WGS) entry which is preliminary data.</text>
</comment>
<dbReference type="Gene3D" id="1.50.10.10">
    <property type="match status" value="1"/>
</dbReference>
<accession>A0A7C1J9J7</accession>
<dbReference type="Gene3D" id="2.60.40.1190">
    <property type="match status" value="1"/>
</dbReference>
<dbReference type="GO" id="GO:0004553">
    <property type="term" value="F:hydrolase activity, hydrolyzing O-glycosyl compounds"/>
    <property type="evidence" value="ECO:0007669"/>
    <property type="project" value="InterPro"/>
</dbReference>
<dbReference type="SUPFAM" id="SSF49344">
    <property type="entry name" value="CBD9-like"/>
    <property type="match status" value="1"/>
</dbReference>
<dbReference type="EMBL" id="DSMG01000053">
    <property type="protein sequence ID" value="HDX30823.1"/>
    <property type="molecule type" value="Genomic_DNA"/>
</dbReference>
<evidence type="ECO:0000313" key="2">
    <source>
        <dbReference type="EMBL" id="HDX30823.1"/>
    </source>
</evidence>
<proteinExistence type="predicted"/>
<evidence type="ECO:0000259" key="1">
    <source>
        <dbReference type="Pfam" id="PF06452"/>
    </source>
</evidence>
<dbReference type="GO" id="GO:0016052">
    <property type="term" value="P:carbohydrate catabolic process"/>
    <property type="evidence" value="ECO:0007669"/>
    <property type="project" value="InterPro"/>
</dbReference>
<feature type="domain" description="Carbohydrate-binding" evidence="1">
    <location>
        <begin position="557"/>
        <end position="699"/>
    </location>
</feature>
<dbReference type="AlphaFoldDB" id="A0A7C1J9J7"/>
<dbReference type="InterPro" id="IPR012341">
    <property type="entry name" value="6hp_glycosidase-like_sf"/>
</dbReference>
<dbReference type="InterPro" id="IPR010502">
    <property type="entry name" value="Carb-bd_dom_fam9"/>
</dbReference>
<dbReference type="Pfam" id="PF06452">
    <property type="entry name" value="CBM9_1"/>
    <property type="match status" value="1"/>
</dbReference>